<dbReference type="PANTHER" id="PTHR37943:SF1">
    <property type="entry name" value="PROTEIN VES"/>
    <property type="match status" value="1"/>
</dbReference>
<evidence type="ECO:0000313" key="1">
    <source>
        <dbReference type="EMBL" id="MBD8526488.1"/>
    </source>
</evidence>
<accession>A0AAW3ZK46</accession>
<gene>
    <name evidence="1" type="ORF">IFO71_12140</name>
</gene>
<dbReference type="Pfam" id="PF05962">
    <property type="entry name" value="HutD"/>
    <property type="match status" value="1"/>
</dbReference>
<comment type="caution">
    <text evidence="1">The sequence shown here is derived from an EMBL/GenBank/DDBJ whole genome shotgun (WGS) entry which is preliminary data.</text>
</comment>
<organism evidence="1 2">
    <name type="scientific">Pseudomarimonas arenosa</name>
    <dbReference type="NCBI Taxonomy" id="2774145"/>
    <lineage>
        <taxon>Bacteria</taxon>
        <taxon>Pseudomonadati</taxon>
        <taxon>Pseudomonadota</taxon>
        <taxon>Gammaproteobacteria</taxon>
        <taxon>Lysobacterales</taxon>
        <taxon>Lysobacteraceae</taxon>
        <taxon>Pseudomarimonas</taxon>
    </lineage>
</organism>
<dbReference type="RefSeq" id="WP_192029909.1">
    <property type="nucleotide sequence ID" value="NZ_JACYTR010000024.1"/>
</dbReference>
<proteinExistence type="predicted"/>
<dbReference type="EMBL" id="JACYTR010000024">
    <property type="protein sequence ID" value="MBD8526488.1"/>
    <property type="molecule type" value="Genomic_DNA"/>
</dbReference>
<name>A0AAW3ZK46_9GAMM</name>
<sequence>MLAIHLPAFGYQRQRWKNNLGWTREIARQPGAGDEFDWRLSLADIDQDCGFSRFPGYQRSLVLLSGNGMRFRFDDGEVAELHPPHGRCDFSGDRALSCELLDGPTQDFNLIWRPDRVDARLLHRPLVGSMVFFAEPGSEWLIFNLAGHANVNVAGNSIALEPQDSVRLHPLAEQGRAQLEGAGELLIIKIDRLV</sequence>
<dbReference type="PANTHER" id="PTHR37943">
    <property type="entry name" value="PROTEIN VES"/>
    <property type="match status" value="1"/>
</dbReference>
<reference evidence="1 2" key="1">
    <citation type="submission" date="2020-09" db="EMBL/GenBank/DDBJ databases">
        <title>Pseudoxanthomonas sp. CAU 1598 isolated from sand of Yaerae Beach.</title>
        <authorList>
            <person name="Kim W."/>
        </authorList>
    </citation>
    <scope>NUCLEOTIDE SEQUENCE [LARGE SCALE GENOMIC DNA]</scope>
    <source>
        <strain evidence="1 2">CAU 1598</strain>
    </source>
</reference>
<dbReference type="InterPro" id="IPR014710">
    <property type="entry name" value="RmlC-like_jellyroll"/>
</dbReference>
<dbReference type="InterPro" id="IPR010282">
    <property type="entry name" value="Uncharacterised_HutD/Ves"/>
</dbReference>
<dbReference type="SUPFAM" id="SSF51182">
    <property type="entry name" value="RmlC-like cupins"/>
    <property type="match status" value="1"/>
</dbReference>
<dbReference type="Proteomes" id="UP000613768">
    <property type="component" value="Unassembled WGS sequence"/>
</dbReference>
<dbReference type="Gene3D" id="2.60.120.10">
    <property type="entry name" value="Jelly Rolls"/>
    <property type="match status" value="1"/>
</dbReference>
<dbReference type="CDD" id="cd20293">
    <property type="entry name" value="cupin_HutD_N"/>
    <property type="match status" value="1"/>
</dbReference>
<dbReference type="InterPro" id="IPR011051">
    <property type="entry name" value="RmlC_Cupin_sf"/>
</dbReference>
<protein>
    <submittedName>
        <fullName evidence="1">HutD family protein</fullName>
    </submittedName>
</protein>
<evidence type="ECO:0000313" key="2">
    <source>
        <dbReference type="Proteomes" id="UP000613768"/>
    </source>
</evidence>
<dbReference type="AlphaFoldDB" id="A0AAW3ZK46"/>
<keyword evidence="2" id="KW-1185">Reference proteome</keyword>